<dbReference type="PANTHER" id="PTHR14614:SF130">
    <property type="entry name" value="PROTEIN-LYSINE N-METHYLTRANSFERASE EEF2KMT"/>
    <property type="match status" value="1"/>
</dbReference>
<dbReference type="OrthoDB" id="194386at2759"/>
<evidence type="ECO:0008006" key="3">
    <source>
        <dbReference type="Google" id="ProtNLM"/>
    </source>
</evidence>
<keyword evidence="2" id="KW-1185">Reference proteome</keyword>
<dbReference type="Gene3D" id="3.40.50.150">
    <property type="entry name" value="Vaccinia Virus protein VP39"/>
    <property type="match status" value="1"/>
</dbReference>
<dbReference type="GO" id="GO:0008757">
    <property type="term" value="F:S-adenosylmethionine-dependent methyltransferase activity"/>
    <property type="evidence" value="ECO:0007669"/>
    <property type="project" value="UniProtKB-ARBA"/>
</dbReference>
<dbReference type="eggNOG" id="KOG2497">
    <property type="taxonomic scope" value="Eukaryota"/>
</dbReference>
<evidence type="ECO:0000313" key="2">
    <source>
        <dbReference type="Proteomes" id="UP000000707"/>
    </source>
</evidence>
<dbReference type="AlphaFoldDB" id="G3B534"/>
<protein>
    <recommendedName>
        <fullName evidence="3">S-adenosyl-L-methionine-dependent methyltransferase</fullName>
    </recommendedName>
</protein>
<organism evidence="2">
    <name type="scientific">Candida tenuis (strain ATCC 10573 / BCRC 21748 / CBS 615 / JCM 9827 / NBRC 10315 / NRRL Y-1498 / VKM Y-70)</name>
    <name type="common">Yeast</name>
    <name type="synonym">Yamadazyma tenuis</name>
    <dbReference type="NCBI Taxonomy" id="590646"/>
    <lineage>
        <taxon>Eukaryota</taxon>
        <taxon>Fungi</taxon>
        <taxon>Dikarya</taxon>
        <taxon>Ascomycota</taxon>
        <taxon>Saccharomycotina</taxon>
        <taxon>Pichiomycetes</taxon>
        <taxon>Debaryomycetaceae</taxon>
        <taxon>Yamadazyma</taxon>
    </lineage>
</organism>
<dbReference type="PANTHER" id="PTHR14614">
    <property type="entry name" value="HEPATOCELLULAR CARCINOMA-ASSOCIATED ANTIGEN"/>
    <property type="match status" value="1"/>
</dbReference>
<reference evidence="1 2" key="1">
    <citation type="journal article" date="2011" name="Proc. Natl. Acad. Sci. U.S.A.">
        <title>Comparative genomics of xylose-fermenting fungi for enhanced biofuel production.</title>
        <authorList>
            <person name="Wohlbach D.J."/>
            <person name="Kuo A."/>
            <person name="Sato T.K."/>
            <person name="Potts K.M."/>
            <person name="Salamov A.A."/>
            <person name="LaButti K.M."/>
            <person name="Sun H."/>
            <person name="Clum A."/>
            <person name="Pangilinan J.L."/>
            <person name="Lindquist E.A."/>
            <person name="Lucas S."/>
            <person name="Lapidus A."/>
            <person name="Jin M."/>
            <person name="Gunawan C."/>
            <person name="Balan V."/>
            <person name="Dale B.E."/>
            <person name="Jeffries T.W."/>
            <person name="Zinkel R."/>
            <person name="Barry K.W."/>
            <person name="Grigoriev I.V."/>
            <person name="Gasch A.P."/>
        </authorList>
    </citation>
    <scope>NUCLEOTIDE SEQUENCE [LARGE SCALE GENOMIC DNA]</scope>
    <source>
        <strain evidence="1">ATCC 10573</strain>
        <strain evidence="2">ATCC 10573 / BCRC 21748 / CBS 615 / JCM 9827 / NBRC 10315 / NRRL Y-1498 / VKM Y-70</strain>
    </source>
</reference>
<dbReference type="SUPFAM" id="SSF53335">
    <property type="entry name" value="S-adenosyl-L-methionine-dependent methyltransferases"/>
    <property type="match status" value="1"/>
</dbReference>
<dbReference type="InterPro" id="IPR029063">
    <property type="entry name" value="SAM-dependent_MTases_sf"/>
</dbReference>
<sequence>MSDNEQGMTFPTVLAYINQRVPIFQYAHRVRISPSQQDELVNHFNQFSNKYYVQHFLKSLITIYERTNIEVSESLYELYCSPEILNARALKPTDFDNIVYHINQRDIIIGESPSIISGQGTTGLRTWEAASFLAKMVPCLEIGGTVCELGTGTGLVGISLTGDSRIRKVLFTDGDTNLFDNLVRNQELNQVSREAHSISQLLWGNDHHVPETDYLVAADVTYDRSILEELVCTISRFLANGCKKCYIAATVRNIDTVNEFEERMQNHGLKWDTIETFDPQAESFPVPWYRPTTPYMNLYSIYMGSI</sequence>
<dbReference type="InterPro" id="IPR019410">
    <property type="entry name" value="Methyltransf_16"/>
</dbReference>
<evidence type="ECO:0000313" key="1">
    <source>
        <dbReference type="EMBL" id="EGV63127.1"/>
    </source>
</evidence>
<accession>G3B534</accession>
<dbReference type="Proteomes" id="UP000000707">
    <property type="component" value="Unassembled WGS sequence"/>
</dbReference>
<dbReference type="HOGENOM" id="CLU_038942_1_1_1"/>
<dbReference type="EMBL" id="GL996524">
    <property type="protein sequence ID" value="EGV63127.1"/>
    <property type="molecule type" value="Genomic_DNA"/>
</dbReference>
<proteinExistence type="predicted"/>
<dbReference type="GO" id="GO:0005737">
    <property type="term" value="C:cytoplasm"/>
    <property type="evidence" value="ECO:0007669"/>
    <property type="project" value="TreeGrafter"/>
</dbReference>
<dbReference type="EMBL" id="GL996524">
    <property type="protein sequence ID" value="EGV63126.1"/>
    <property type="molecule type" value="Genomic_DNA"/>
</dbReference>
<gene>
    <name evidence="1" type="ORF">CANTEDRAFT_114440</name>
</gene>
<dbReference type="STRING" id="590646.G3B534"/>
<name>G3B534_CANTC</name>
<dbReference type="Pfam" id="PF10294">
    <property type="entry name" value="Methyltransf_16"/>
    <property type="match status" value="1"/>
</dbReference>